<feature type="coiled-coil region" evidence="7">
    <location>
        <begin position="256"/>
        <end position="290"/>
    </location>
</feature>
<comment type="function">
    <text evidence="1">May be involved in the transport of sterols.</text>
</comment>
<keyword evidence="3" id="KW-0813">Transport</keyword>
<dbReference type="GO" id="GO:0006869">
    <property type="term" value="P:lipid transport"/>
    <property type="evidence" value="ECO:0007669"/>
    <property type="project" value="UniProtKB-KW"/>
</dbReference>
<evidence type="ECO:0000256" key="7">
    <source>
        <dbReference type="SAM" id="Coils"/>
    </source>
</evidence>
<evidence type="ECO:0000259" key="9">
    <source>
        <dbReference type="PROSITE" id="PS50003"/>
    </source>
</evidence>
<evidence type="ECO:0000256" key="5">
    <source>
        <dbReference type="ARBA" id="ARBA00023055"/>
    </source>
</evidence>
<sequence>MNPLCCIAPVSIDRDRTNPVVAKPIHLGLDSSLKTVTYTSKSSLSAQDSSLDDEEDVEVRDSKVNGGVGGSVAGILYKWVNYGKGWRSRWFVLEDGVLSYYKIHGPDKILVKDRSMRVIGDESVRFLKKANWNSVNRGGGSVNKQCKPFGEIHLKVSSIRASKSDDKRLSIFTGTKTLHLHCVSRDDRAMWIEALQSAKDLFPRALSSSDLSTSEDIVVSTEKLRSRLSQEGISETVISDCENIMLSEVSYLQGKLKFLHQKHHMLLNTLKQLETEKIELETTVVDETKERESYCGQARRFSDFYSVMSEGSATDSVADNESQDGADVETDDEDGAYFDTNEFLSSDALRSASYRSREGTGNANIYNKDFIHYDGLYGFEKEIKDVSYPYVQRRDNLPEPKEKEKPLGLWSIIKDNIGKDLSGVCLPVYFNEPLSSLQKCFEDLEYSYLVDRALEWGKQGNDLMRILNIAAFAVSSYASTEGRQCKPFNPLLGETYEADYPDKGLKFFSEKVSHHPMVVACHCEGRGWKFWADSNLKGKFWGRSIQLDPVGVLTLQFEDGETFQWSKVTTSIYNIILGKIYCDHYGTMCIKGSGNYSCKLKFKEQSIIDRNPHQVHGFIQDNRTGEKVAMLIGKWDEAMYYVLGDPTTKPKGYDPMTEAALLWERGNCATKTRYNLSPFAISLNEIVPGLSEKLPPTDSRLRPDQRHLENGEYELANAEKLRLEQLQRQARKMQERGWKPRWFQKDEDGSYRYKGGYWEARENTNWDDIPDIFGQSCDLPSCSEETVS</sequence>
<dbReference type="Gene3D" id="3.30.70.3490">
    <property type="match status" value="1"/>
</dbReference>
<dbReference type="PROSITE" id="PS50003">
    <property type="entry name" value="PH_DOMAIN"/>
    <property type="match status" value="1"/>
</dbReference>
<evidence type="ECO:0000256" key="8">
    <source>
        <dbReference type="SAM" id="MobiDB-lite"/>
    </source>
</evidence>
<evidence type="ECO:0000256" key="1">
    <source>
        <dbReference type="ARBA" id="ARBA00003361"/>
    </source>
</evidence>
<organism evidence="10 11">
    <name type="scientific">Lupinus albus</name>
    <name type="common">White lupine</name>
    <name type="synonym">Lupinus termis</name>
    <dbReference type="NCBI Taxonomy" id="3870"/>
    <lineage>
        <taxon>Eukaryota</taxon>
        <taxon>Viridiplantae</taxon>
        <taxon>Streptophyta</taxon>
        <taxon>Embryophyta</taxon>
        <taxon>Tracheophyta</taxon>
        <taxon>Spermatophyta</taxon>
        <taxon>Magnoliopsida</taxon>
        <taxon>eudicotyledons</taxon>
        <taxon>Gunneridae</taxon>
        <taxon>Pentapetalae</taxon>
        <taxon>rosids</taxon>
        <taxon>fabids</taxon>
        <taxon>Fabales</taxon>
        <taxon>Fabaceae</taxon>
        <taxon>Papilionoideae</taxon>
        <taxon>50 kb inversion clade</taxon>
        <taxon>genistoids sensu lato</taxon>
        <taxon>core genistoids</taxon>
        <taxon>Genisteae</taxon>
        <taxon>Lupinus</taxon>
    </lineage>
</organism>
<dbReference type="CDD" id="cd13294">
    <property type="entry name" value="PH_ORP_plant"/>
    <property type="match status" value="1"/>
</dbReference>
<name>A0A6A4NJT0_LUPAL</name>
<dbReference type="GO" id="GO:0032934">
    <property type="term" value="F:sterol binding"/>
    <property type="evidence" value="ECO:0007669"/>
    <property type="project" value="TreeGrafter"/>
</dbReference>
<dbReference type="FunFam" id="2.40.160.120:FF:000006">
    <property type="entry name" value="oxysterol-binding protein-related protein 1D isoform X1"/>
    <property type="match status" value="1"/>
</dbReference>
<feature type="compositionally biased region" description="Acidic residues" evidence="8">
    <location>
        <begin position="321"/>
        <end position="333"/>
    </location>
</feature>
<comment type="caution">
    <text evidence="10">The sequence shown here is derived from an EMBL/GenBank/DDBJ whole genome shotgun (WGS) entry which is preliminary data.</text>
</comment>
<dbReference type="FunFam" id="3.30.70.3490:FF:000013">
    <property type="entry name" value="Oxysterol-binding protein-related protein 2A"/>
    <property type="match status" value="1"/>
</dbReference>
<accession>A0A6A4NJT0</accession>
<dbReference type="PANTHER" id="PTHR10972">
    <property type="entry name" value="OXYSTEROL-BINDING PROTEIN-RELATED"/>
    <property type="match status" value="1"/>
</dbReference>
<dbReference type="InterPro" id="IPR037239">
    <property type="entry name" value="OSBP_sf"/>
</dbReference>
<evidence type="ECO:0000256" key="6">
    <source>
        <dbReference type="ARBA" id="ARBA00023121"/>
    </source>
</evidence>
<proteinExistence type="inferred from homology"/>
<evidence type="ECO:0000256" key="3">
    <source>
        <dbReference type="ARBA" id="ARBA00022448"/>
    </source>
</evidence>
<dbReference type="GO" id="GO:0005829">
    <property type="term" value="C:cytosol"/>
    <property type="evidence" value="ECO:0007669"/>
    <property type="project" value="TreeGrafter"/>
</dbReference>
<dbReference type="SUPFAM" id="SSF144000">
    <property type="entry name" value="Oxysterol-binding protein-like"/>
    <property type="match status" value="1"/>
</dbReference>
<feature type="region of interest" description="Disordered" evidence="8">
    <location>
        <begin position="312"/>
        <end position="333"/>
    </location>
</feature>
<dbReference type="InterPro" id="IPR000648">
    <property type="entry name" value="Oxysterol-bd"/>
</dbReference>
<evidence type="ECO:0000256" key="2">
    <source>
        <dbReference type="ARBA" id="ARBA00008842"/>
    </source>
</evidence>
<dbReference type="Pfam" id="PF01237">
    <property type="entry name" value="Oxysterol_BP"/>
    <property type="match status" value="1"/>
</dbReference>
<dbReference type="SUPFAM" id="SSF50729">
    <property type="entry name" value="PH domain-like"/>
    <property type="match status" value="1"/>
</dbReference>
<dbReference type="PANTHER" id="PTHR10972:SF67">
    <property type="entry name" value="OXYSTEROL-BINDING PROTEIN-RELATED PROTEIN 1D"/>
    <property type="match status" value="1"/>
</dbReference>
<dbReference type="EMBL" id="WOCE01000023">
    <property type="protein sequence ID" value="KAE9587794.1"/>
    <property type="molecule type" value="Genomic_DNA"/>
</dbReference>
<dbReference type="InterPro" id="IPR011993">
    <property type="entry name" value="PH-like_dom_sf"/>
</dbReference>
<keyword evidence="5" id="KW-0445">Lipid transport</keyword>
<feature type="domain" description="PH" evidence="9">
    <location>
        <begin position="69"/>
        <end position="200"/>
    </location>
</feature>
<dbReference type="GO" id="GO:0016020">
    <property type="term" value="C:membrane"/>
    <property type="evidence" value="ECO:0007669"/>
    <property type="project" value="TreeGrafter"/>
</dbReference>
<keyword evidence="6" id="KW-0446">Lipid-binding</keyword>
<dbReference type="Gene3D" id="2.40.160.120">
    <property type="match status" value="1"/>
</dbReference>
<keyword evidence="4 7" id="KW-0175">Coiled coil</keyword>
<dbReference type="Gene3D" id="2.30.29.30">
    <property type="entry name" value="Pleckstrin-homology domain (PH domain)/Phosphotyrosine-binding domain (PTB)"/>
    <property type="match status" value="1"/>
</dbReference>
<dbReference type="SMART" id="SM00233">
    <property type="entry name" value="PH"/>
    <property type="match status" value="1"/>
</dbReference>
<keyword evidence="11" id="KW-1185">Reference proteome</keyword>
<reference evidence="11" key="1">
    <citation type="journal article" date="2020" name="Nat. Commun.">
        <title>Genome sequence of the cluster root forming white lupin.</title>
        <authorList>
            <person name="Hufnagel B."/>
            <person name="Marques A."/>
            <person name="Soriano A."/>
            <person name="Marques L."/>
            <person name="Divol F."/>
            <person name="Doumas P."/>
            <person name="Sallet E."/>
            <person name="Mancinotti D."/>
            <person name="Carrere S."/>
            <person name="Marande W."/>
            <person name="Arribat S."/>
            <person name="Keller J."/>
            <person name="Huneau C."/>
            <person name="Blein T."/>
            <person name="Aime D."/>
            <person name="Laguerre M."/>
            <person name="Taylor J."/>
            <person name="Schubert V."/>
            <person name="Nelson M."/>
            <person name="Geu-Flores F."/>
            <person name="Crespi M."/>
            <person name="Gallardo-Guerrero K."/>
            <person name="Delaux P.-M."/>
            <person name="Salse J."/>
            <person name="Berges H."/>
            <person name="Guyot R."/>
            <person name="Gouzy J."/>
            <person name="Peret B."/>
        </authorList>
    </citation>
    <scope>NUCLEOTIDE SEQUENCE [LARGE SCALE GENOMIC DNA]</scope>
    <source>
        <strain evidence="11">cv. Amiga</strain>
    </source>
</reference>
<comment type="similarity">
    <text evidence="2">Belongs to the OSBP family.</text>
</comment>
<gene>
    <name evidence="10" type="ORF">Lalb_Chr23g0277741</name>
</gene>
<protein>
    <submittedName>
        <fullName evidence="10">Putative oxysterol-binding protein</fullName>
    </submittedName>
</protein>
<dbReference type="OrthoDB" id="1854502at2759"/>
<evidence type="ECO:0000313" key="11">
    <source>
        <dbReference type="Proteomes" id="UP000447434"/>
    </source>
</evidence>
<dbReference type="Pfam" id="PF15413">
    <property type="entry name" value="PH_11"/>
    <property type="match status" value="1"/>
</dbReference>
<dbReference type="Proteomes" id="UP000447434">
    <property type="component" value="Chromosome 23"/>
</dbReference>
<evidence type="ECO:0000313" key="10">
    <source>
        <dbReference type="EMBL" id="KAE9587794.1"/>
    </source>
</evidence>
<evidence type="ECO:0000256" key="4">
    <source>
        <dbReference type="ARBA" id="ARBA00023054"/>
    </source>
</evidence>
<dbReference type="InterPro" id="IPR001849">
    <property type="entry name" value="PH_domain"/>
</dbReference>
<dbReference type="AlphaFoldDB" id="A0A6A4NJT0"/>